<dbReference type="InterPro" id="IPR050915">
    <property type="entry name" value="MAP_kinase_kinase"/>
</dbReference>
<evidence type="ECO:0000256" key="2">
    <source>
        <dbReference type="ARBA" id="ARBA00022679"/>
    </source>
</evidence>
<dbReference type="PANTHER" id="PTHR47448">
    <property type="entry name" value="DUAL SPECIFICITY MITOGEN-ACTIVATED PROTEIN KINASE KINASE DSOR1-LIKE PROTEIN"/>
    <property type="match status" value="1"/>
</dbReference>
<dbReference type="EMBL" id="JAABOA010000163">
    <property type="protein sequence ID" value="KAF9585537.1"/>
    <property type="molecule type" value="Genomic_DNA"/>
</dbReference>
<gene>
    <name evidence="8" type="primary">STE7_1</name>
    <name evidence="8" type="ORF">BGW38_001908</name>
</gene>
<name>A0A9P6KI29_9FUNG</name>
<evidence type="ECO:0000256" key="5">
    <source>
        <dbReference type="ARBA" id="ARBA00022840"/>
    </source>
</evidence>
<evidence type="ECO:0000256" key="4">
    <source>
        <dbReference type="ARBA" id="ARBA00022777"/>
    </source>
</evidence>
<evidence type="ECO:0000313" key="9">
    <source>
        <dbReference type="Proteomes" id="UP000780801"/>
    </source>
</evidence>
<feature type="domain" description="Protein kinase" evidence="7">
    <location>
        <begin position="95"/>
        <end position="168"/>
    </location>
</feature>
<proteinExistence type="predicted"/>
<dbReference type="GO" id="GO:0004712">
    <property type="term" value="F:protein serine/threonine/tyrosine kinase activity"/>
    <property type="evidence" value="ECO:0007669"/>
    <property type="project" value="UniProtKB-ARBA"/>
</dbReference>
<sequence length="168" mass="18709">MSLTRANARRPKPTLHVQLNTPVANPVTPIAAPLLNSRPLLEFLEKNPRDRLRESQYSVAAGADKERSIRAVPETPGGTRGPDPLMNHTLRPEDIITIKKLGEGSAGTVSKVKHIPTGFIMARKHVLCDPSPDFQRLLQRELKTLDQCHSPWIVTFYGAYMEVDELAI</sequence>
<keyword evidence="3" id="KW-0547">Nucleotide-binding</keyword>
<keyword evidence="1" id="KW-0723">Serine/threonine-protein kinase</keyword>
<dbReference type="OrthoDB" id="10252354at2759"/>
<reference evidence="8" key="1">
    <citation type="journal article" date="2020" name="Fungal Divers.">
        <title>Resolving the Mortierellaceae phylogeny through synthesis of multi-gene phylogenetics and phylogenomics.</title>
        <authorList>
            <person name="Vandepol N."/>
            <person name="Liber J."/>
            <person name="Desiro A."/>
            <person name="Na H."/>
            <person name="Kennedy M."/>
            <person name="Barry K."/>
            <person name="Grigoriev I.V."/>
            <person name="Miller A.N."/>
            <person name="O'Donnell K."/>
            <person name="Stajich J.E."/>
            <person name="Bonito G."/>
        </authorList>
    </citation>
    <scope>NUCLEOTIDE SEQUENCE</scope>
    <source>
        <strain evidence="8">KOD1015</strain>
    </source>
</reference>
<dbReference type="GO" id="GO:0004674">
    <property type="term" value="F:protein serine/threonine kinase activity"/>
    <property type="evidence" value="ECO:0007669"/>
    <property type="project" value="UniProtKB-KW"/>
</dbReference>
<keyword evidence="2" id="KW-0808">Transferase</keyword>
<dbReference type="Pfam" id="PF00069">
    <property type="entry name" value="Pkinase"/>
    <property type="match status" value="1"/>
</dbReference>
<evidence type="ECO:0000313" key="8">
    <source>
        <dbReference type="EMBL" id="KAF9585537.1"/>
    </source>
</evidence>
<evidence type="ECO:0000256" key="6">
    <source>
        <dbReference type="SAM" id="MobiDB-lite"/>
    </source>
</evidence>
<feature type="region of interest" description="Disordered" evidence="6">
    <location>
        <begin position="54"/>
        <end position="87"/>
    </location>
</feature>
<keyword evidence="5" id="KW-0067">ATP-binding</keyword>
<dbReference type="Gene3D" id="3.30.200.20">
    <property type="entry name" value="Phosphorylase Kinase, domain 1"/>
    <property type="match status" value="1"/>
</dbReference>
<dbReference type="PANTHER" id="PTHR47448:SF1">
    <property type="entry name" value="SERINE_THREONINE-PROTEIN KINASE STE7 HOMOLOG"/>
    <property type="match status" value="1"/>
</dbReference>
<keyword evidence="9" id="KW-1185">Reference proteome</keyword>
<comment type="caution">
    <text evidence="8">The sequence shown here is derived from an EMBL/GenBank/DDBJ whole genome shotgun (WGS) entry which is preliminary data.</text>
</comment>
<accession>A0A9P6KI29</accession>
<dbReference type="GO" id="GO:0005524">
    <property type="term" value="F:ATP binding"/>
    <property type="evidence" value="ECO:0007669"/>
    <property type="project" value="UniProtKB-KW"/>
</dbReference>
<dbReference type="SUPFAM" id="SSF56112">
    <property type="entry name" value="Protein kinase-like (PK-like)"/>
    <property type="match status" value="1"/>
</dbReference>
<dbReference type="InterPro" id="IPR011009">
    <property type="entry name" value="Kinase-like_dom_sf"/>
</dbReference>
<dbReference type="PROSITE" id="PS50011">
    <property type="entry name" value="PROTEIN_KINASE_DOM"/>
    <property type="match status" value="1"/>
</dbReference>
<evidence type="ECO:0000256" key="1">
    <source>
        <dbReference type="ARBA" id="ARBA00022527"/>
    </source>
</evidence>
<evidence type="ECO:0000259" key="7">
    <source>
        <dbReference type="PROSITE" id="PS50011"/>
    </source>
</evidence>
<protein>
    <submittedName>
        <fullName evidence="8">MAP kinase kinase (MEK)</fullName>
    </submittedName>
</protein>
<organism evidence="8 9">
    <name type="scientific">Lunasporangiospora selenospora</name>
    <dbReference type="NCBI Taxonomy" id="979761"/>
    <lineage>
        <taxon>Eukaryota</taxon>
        <taxon>Fungi</taxon>
        <taxon>Fungi incertae sedis</taxon>
        <taxon>Mucoromycota</taxon>
        <taxon>Mortierellomycotina</taxon>
        <taxon>Mortierellomycetes</taxon>
        <taxon>Mortierellales</taxon>
        <taxon>Mortierellaceae</taxon>
        <taxon>Lunasporangiospora</taxon>
    </lineage>
</organism>
<evidence type="ECO:0000256" key="3">
    <source>
        <dbReference type="ARBA" id="ARBA00022741"/>
    </source>
</evidence>
<dbReference type="InterPro" id="IPR000719">
    <property type="entry name" value="Prot_kinase_dom"/>
</dbReference>
<dbReference type="AlphaFoldDB" id="A0A9P6KI29"/>
<dbReference type="GO" id="GO:0007165">
    <property type="term" value="P:signal transduction"/>
    <property type="evidence" value="ECO:0007669"/>
    <property type="project" value="UniProtKB-ARBA"/>
</dbReference>
<keyword evidence="4 8" id="KW-0418">Kinase</keyword>
<dbReference type="Proteomes" id="UP000780801">
    <property type="component" value="Unassembled WGS sequence"/>
</dbReference>